<proteinExistence type="predicted"/>
<dbReference type="Proteomes" id="UP000317703">
    <property type="component" value="Segment"/>
</dbReference>
<reference evidence="1" key="1">
    <citation type="submission" date="2019-06" db="EMBL/GenBank/DDBJ databases">
        <title>Complete genome sequence of Aeromonas hydrophila bacteriophage PS1.</title>
        <authorList>
            <person name="Rai S."/>
            <person name="Tyagi A."/>
            <person name="Kumar N."/>
            <person name="Singh N."/>
        </authorList>
    </citation>
    <scope>NUCLEOTIDE SEQUENCE [LARGE SCALE GENOMIC DNA]</scope>
</reference>
<organism evidence="1 2">
    <name type="scientific">Aeromonas phage PS1</name>
    <dbReference type="NCBI Taxonomy" id="2591406"/>
    <lineage>
        <taxon>Viruses</taxon>
        <taxon>Duplodnaviria</taxon>
        <taxon>Heunggongvirae</taxon>
        <taxon>Uroviricota</taxon>
        <taxon>Caudoviricetes</taxon>
        <taxon>Chimalliviridae</taxon>
        <taxon>Ferozepurvirus</taxon>
        <taxon>Ferozepurvirus PS1</taxon>
    </lineage>
</organism>
<accession>A0A514TUR0</accession>
<protein>
    <recommendedName>
        <fullName evidence="3">Virion structural protein</fullName>
    </recommendedName>
</protein>
<dbReference type="EMBL" id="MN032614">
    <property type="protein sequence ID" value="QDJ96761.1"/>
    <property type="molecule type" value="Genomic_DNA"/>
</dbReference>
<evidence type="ECO:0008006" key="3">
    <source>
        <dbReference type="Google" id="ProtNLM"/>
    </source>
</evidence>
<sequence length="291" mass="33041">MIINGYDTTVGSRFKVKDKATETIRMLQSSDKLELVDQRGVYAISHKNDYNLPPFIFPISTQNYMREKVTIFDQRPYINKEGRNVNLPEYNVMLLAACLQQDLQNNQTTLIKSVRPFTIKAFANAMGRKLERMVMLDVNQSMVVRVILAYYYVCLLENSRDDFAFVAQNSIHGALRFPIPFIQETIKDLGFVNTLPELLKALTTHPALQSLSRLDLPGLVQAGTTIFFSTSGFKQLMGAALEMPALFTALCWGAATQRIYQNTMIGEELNVKQDKRVETFISTVGYYFKSA</sequence>
<keyword evidence="2" id="KW-1185">Reference proteome</keyword>
<dbReference type="Pfam" id="PF25614">
    <property type="entry name" value="PhiKZ_VTX"/>
    <property type="match status" value="1"/>
</dbReference>
<evidence type="ECO:0000313" key="1">
    <source>
        <dbReference type="EMBL" id="QDJ96761.1"/>
    </source>
</evidence>
<name>A0A514TUR0_9CAUD</name>
<evidence type="ECO:0000313" key="2">
    <source>
        <dbReference type="Proteomes" id="UP000317703"/>
    </source>
</evidence>
<dbReference type="InterPro" id="IPR057921">
    <property type="entry name" value="PhiKZ_VTX"/>
</dbReference>
<gene>
    <name evidence="1" type="ORF">PS1_0003</name>
</gene>